<dbReference type="SMART" id="SM00028">
    <property type="entry name" value="TPR"/>
    <property type="match status" value="6"/>
</dbReference>
<proteinExistence type="predicted"/>
<dbReference type="Proteomes" id="UP001067231">
    <property type="component" value="Unassembled WGS sequence"/>
</dbReference>
<dbReference type="InterPro" id="IPR019734">
    <property type="entry name" value="TPR_rpt"/>
</dbReference>
<evidence type="ECO:0000256" key="6">
    <source>
        <dbReference type="PROSITE-ProRule" id="PRU00339"/>
    </source>
</evidence>
<dbReference type="Pfam" id="PF13431">
    <property type="entry name" value="TPR_17"/>
    <property type="match status" value="1"/>
</dbReference>
<keyword evidence="4 6" id="KW-0802">TPR repeat</keyword>
<accession>A0A9D5HWD2</accession>
<dbReference type="GO" id="GO:0051301">
    <property type="term" value="P:cell division"/>
    <property type="evidence" value="ECO:0007669"/>
    <property type="project" value="UniProtKB-KW"/>
</dbReference>
<evidence type="ECO:0000313" key="8">
    <source>
        <dbReference type="EMBL" id="KAJ1606062.1"/>
    </source>
</evidence>
<evidence type="ECO:0000256" key="3">
    <source>
        <dbReference type="ARBA" id="ARBA00022786"/>
    </source>
</evidence>
<keyword evidence="1" id="KW-0132">Cell division</keyword>
<evidence type="ECO:0000256" key="5">
    <source>
        <dbReference type="ARBA" id="ARBA00023306"/>
    </source>
</evidence>
<organism evidence="8">
    <name type="scientific">Cryptosporidium canis</name>
    <dbReference type="NCBI Taxonomy" id="195482"/>
    <lineage>
        <taxon>Eukaryota</taxon>
        <taxon>Sar</taxon>
        <taxon>Alveolata</taxon>
        <taxon>Apicomplexa</taxon>
        <taxon>Conoidasida</taxon>
        <taxon>Coccidia</taxon>
        <taxon>Eucoccidiorida</taxon>
        <taxon>Eimeriorina</taxon>
        <taxon>Cryptosporidiidae</taxon>
        <taxon>Cryptosporidium</taxon>
    </lineage>
</organism>
<feature type="repeat" description="TPR" evidence="6">
    <location>
        <begin position="447"/>
        <end position="480"/>
    </location>
</feature>
<comment type="caution">
    <text evidence="8">The sequence shown here is derived from an EMBL/GenBank/DDBJ whole genome shotgun (WGS) entry which is preliminary data.</text>
</comment>
<reference evidence="8" key="1">
    <citation type="submission" date="2022-10" db="EMBL/GenBank/DDBJ databases">
        <title>Adaptive evolution leads to modifications in subtelomeric GC content in a zoonotic Cryptosporidium species.</title>
        <authorList>
            <person name="Li J."/>
            <person name="Feng Y."/>
            <person name="Xiao L."/>
        </authorList>
    </citation>
    <scope>NUCLEOTIDE SEQUENCE</scope>
    <source>
        <strain evidence="8">33844</strain>
    </source>
</reference>
<dbReference type="AlphaFoldDB" id="A0A9D5HWD2"/>
<dbReference type="GO" id="GO:0005680">
    <property type="term" value="C:anaphase-promoting complex"/>
    <property type="evidence" value="ECO:0007669"/>
    <property type="project" value="InterPro"/>
</dbReference>
<feature type="domain" description="Cdc23" evidence="7">
    <location>
        <begin position="65"/>
        <end position="206"/>
    </location>
</feature>
<dbReference type="Pfam" id="PF04049">
    <property type="entry name" value="ANAPC8"/>
    <property type="match status" value="1"/>
</dbReference>
<dbReference type="InterPro" id="IPR011990">
    <property type="entry name" value="TPR-like_helical_dom_sf"/>
</dbReference>
<evidence type="ECO:0000256" key="2">
    <source>
        <dbReference type="ARBA" id="ARBA00022776"/>
    </source>
</evidence>
<protein>
    <submittedName>
        <fullName evidence="8">TPR domain-containing protein</fullName>
    </submittedName>
</protein>
<gene>
    <name evidence="8" type="ORF">OJ253_2882</name>
</gene>
<name>A0A9D5HWD2_9CRYT</name>
<feature type="repeat" description="TPR" evidence="6">
    <location>
        <begin position="481"/>
        <end position="514"/>
    </location>
</feature>
<dbReference type="OrthoDB" id="659at2759"/>
<keyword evidence="2" id="KW-0498">Mitosis</keyword>
<dbReference type="GO" id="GO:0045842">
    <property type="term" value="P:positive regulation of mitotic metaphase/anaphase transition"/>
    <property type="evidence" value="ECO:0007669"/>
    <property type="project" value="TreeGrafter"/>
</dbReference>
<evidence type="ECO:0000259" key="7">
    <source>
        <dbReference type="Pfam" id="PF04049"/>
    </source>
</evidence>
<dbReference type="InterPro" id="IPR007192">
    <property type="entry name" value="APC8"/>
</dbReference>
<dbReference type="EMBL" id="JAPCXC010000084">
    <property type="protein sequence ID" value="KAJ1606062.1"/>
    <property type="molecule type" value="Genomic_DNA"/>
</dbReference>
<evidence type="ECO:0000256" key="4">
    <source>
        <dbReference type="ARBA" id="ARBA00022803"/>
    </source>
</evidence>
<dbReference type="PROSITE" id="PS50005">
    <property type="entry name" value="TPR"/>
    <property type="match status" value="2"/>
</dbReference>
<dbReference type="GO" id="GO:0031145">
    <property type="term" value="P:anaphase-promoting complex-dependent catabolic process"/>
    <property type="evidence" value="ECO:0007669"/>
    <property type="project" value="TreeGrafter"/>
</dbReference>
<dbReference type="PANTHER" id="PTHR12558:SF45">
    <property type="entry name" value="CHROMOSOME UNDETERMINED SCAFFOLD_12, WHOLE GENOME SHOTGUN SEQUENCE"/>
    <property type="match status" value="1"/>
</dbReference>
<dbReference type="Gene3D" id="1.25.40.10">
    <property type="entry name" value="Tetratricopeptide repeat domain"/>
    <property type="match status" value="3"/>
</dbReference>
<dbReference type="GO" id="GO:0016567">
    <property type="term" value="P:protein ubiquitination"/>
    <property type="evidence" value="ECO:0007669"/>
    <property type="project" value="TreeGrafter"/>
</dbReference>
<keyword evidence="3" id="KW-0833">Ubl conjugation pathway</keyword>
<keyword evidence="5" id="KW-0131">Cell cycle</keyword>
<dbReference type="SUPFAM" id="SSF48452">
    <property type="entry name" value="TPR-like"/>
    <property type="match status" value="2"/>
</dbReference>
<dbReference type="PANTHER" id="PTHR12558">
    <property type="entry name" value="CELL DIVISION CYCLE 16,23,27"/>
    <property type="match status" value="1"/>
</dbReference>
<sequence>MDAPMDILRGCFMFSFLGLRSNEQWLGELLGQSSDDRLGSEKVEAGFEGQVFEGLSIRQCLTLMRARSYFESMEFSRAFGVLRADNSLISSGVAVFMMNYYQLLSLERENTKVDRLEDMVTSPSEASVISLKYSKIEMEVLSFLTFTKNSDGSEERQEIVGLLEWLASIAIYRQNRFLEALEFQINSLQKAPLNWSCWQDLVRNLISNGQGGSVSSFKAYENLERSEVIREESFMNENLHRNSGLQPFKKQSSGFSRNLRDSSFKDFLDSLGLDESMCAHLAYALYLETIGRWDDALNEYSQTLGLIPNSIYIESRIARCNREIGKIENAIRIHDSILKKDKTFLGNVVELASIFSETKNIKELTVLADRCVELSKYSVDTCVVLGMYHWLTNDKYKALRFYKRALLLDSKSSPTWVLCGYALHELGNIRSSLFAYRTALNLDSTNVQAIFGIAQIYSRLDLHAYSIKLYEKALNQSPGDAFLWYNLGISLEKAGNYQEASRSFYKALSCESSKHLSSDAEIKYMGKLLKLETDQWNQAGSLYWARKIITKAIELGFLEETSPKVGSSFENSSAFAVEENEIFSNWQRLRWSIRMVPQKLPIDLIVALECILQLHSTSTDEKDPVLDELLVENIRELLSNPKSAETAKYD</sequence>
<evidence type="ECO:0000256" key="1">
    <source>
        <dbReference type="ARBA" id="ARBA00022618"/>
    </source>
</evidence>